<dbReference type="SUPFAM" id="SSF52540">
    <property type="entry name" value="P-loop containing nucleoside triphosphate hydrolases"/>
    <property type="match status" value="1"/>
</dbReference>
<evidence type="ECO:0000313" key="2">
    <source>
        <dbReference type="Proteomes" id="UP001165060"/>
    </source>
</evidence>
<dbReference type="Proteomes" id="UP001165060">
    <property type="component" value="Unassembled WGS sequence"/>
</dbReference>
<comment type="caution">
    <text evidence="1">The sequence shown here is derived from an EMBL/GenBank/DDBJ whole genome shotgun (WGS) entry which is preliminary data.</text>
</comment>
<dbReference type="Gene3D" id="3.40.50.300">
    <property type="entry name" value="P-loop containing nucleotide triphosphate hydrolases"/>
    <property type="match status" value="1"/>
</dbReference>
<feature type="non-terminal residue" evidence="1">
    <location>
        <position position="1"/>
    </location>
</feature>
<name>A0ABQ6MQA0_9STRA</name>
<dbReference type="InterPro" id="IPR027417">
    <property type="entry name" value="P-loop_NTPase"/>
</dbReference>
<sequence>RLLAPPPPRRHGSPSRDPTLTFSGLAAAYRGPRARWALYASSSRCPAGAVSCFLGGAGSGKTSLVRALGERLYDEPGAPLRHVAGAVKMFGLDARAWDRGCVRNVVGVMADGGRCDVAWLEGRYVVDGSEVDPAALAAAGECIGTGPLLRQIGGKLVTPDMGLPHTDLVKLALTRKVYALMTGVHQRQSRPRHFANSLFGALLVLDAVLDPLPRDDAHAILANLRRTGAVVLLTTSRDDIAELADTVANVRDCEVEERDA</sequence>
<reference evidence="1 2" key="1">
    <citation type="journal article" date="2023" name="Commun. Biol.">
        <title>Genome analysis of Parmales, the sister group of diatoms, reveals the evolutionary specialization of diatoms from phago-mixotrophs to photoautotrophs.</title>
        <authorList>
            <person name="Ban H."/>
            <person name="Sato S."/>
            <person name="Yoshikawa S."/>
            <person name="Yamada K."/>
            <person name="Nakamura Y."/>
            <person name="Ichinomiya M."/>
            <person name="Sato N."/>
            <person name="Blanc-Mathieu R."/>
            <person name="Endo H."/>
            <person name="Kuwata A."/>
            <person name="Ogata H."/>
        </authorList>
    </citation>
    <scope>NUCLEOTIDE SEQUENCE [LARGE SCALE GENOMIC DNA]</scope>
</reference>
<accession>A0ABQ6MQA0</accession>
<evidence type="ECO:0008006" key="3">
    <source>
        <dbReference type="Google" id="ProtNLM"/>
    </source>
</evidence>
<proteinExistence type="predicted"/>
<evidence type="ECO:0000313" key="1">
    <source>
        <dbReference type="EMBL" id="GMI30020.1"/>
    </source>
</evidence>
<gene>
    <name evidence="1" type="ORF">TeGR_g7557</name>
</gene>
<dbReference type="EMBL" id="BRYB01001630">
    <property type="protein sequence ID" value="GMI30020.1"/>
    <property type="molecule type" value="Genomic_DNA"/>
</dbReference>
<protein>
    <recommendedName>
        <fullName evidence="3">ABC transporter domain-containing protein</fullName>
    </recommendedName>
</protein>
<keyword evidence="2" id="KW-1185">Reference proteome</keyword>
<organism evidence="1 2">
    <name type="scientific">Tetraparma gracilis</name>
    <dbReference type="NCBI Taxonomy" id="2962635"/>
    <lineage>
        <taxon>Eukaryota</taxon>
        <taxon>Sar</taxon>
        <taxon>Stramenopiles</taxon>
        <taxon>Ochrophyta</taxon>
        <taxon>Bolidophyceae</taxon>
        <taxon>Parmales</taxon>
        <taxon>Triparmaceae</taxon>
        <taxon>Tetraparma</taxon>
    </lineage>
</organism>